<dbReference type="AlphaFoldDB" id="A0A0D7BHJ9"/>
<reference evidence="1 2" key="1">
    <citation type="journal article" date="2015" name="Fungal Genet. Biol.">
        <title>Evolution of novel wood decay mechanisms in Agaricales revealed by the genome sequences of Fistulina hepatica and Cylindrobasidium torrendii.</title>
        <authorList>
            <person name="Floudas D."/>
            <person name="Held B.W."/>
            <person name="Riley R."/>
            <person name="Nagy L.G."/>
            <person name="Koehler G."/>
            <person name="Ransdell A.S."/>
            <person name="Younus H."/>
            <person name="Chow J."/>
            <person name="Chiniquy J."/>
            <person name="Lipzen A."/>
            <person name="Tritt A."/>
            <person name="Sun H."/>
            <person name="Haridas S."/>
            <person name="LaButti K."/>
            <person name="Ohm R.A."/>
            <person name="Kues U."/>
            <person name="Blanchette R.A."/>
            <person name="Grigoriev I.V."/>
            <person name="Minto R.E."/>
            <person name="Hibbett D.S."/>
        </authorList>
    </citation>
    <scope>NUCLEOTIDE SEQUENCE [LARGE SCALE GENOMIC DNA]</scope>
    <source>
        <strain evidence="1 2">FP15055 ss-10</strain>
    </source>
</reference>
<dbReference type="EMBL" id="KN880481">
    <property type="protein sequence ID" value="KIY69574.1"/>
    <property type="molecule type" value="Genomic_DNA"/>
</dbReference>
<gene>
    <name evidence="1" type="ORF">CYLTODRAFT_223129</name>
</gene>
<keyword evidence="2" id="KW-1185">Reference proteome</keyword>
<dbReference type="Proteomes" id="UP000054007">
    <property type="component" value="Unassembled WGS sequence"/>
</dbReference>
<accession>A0A0D7BHJ9</accession>
<evidence type="ECO:0000313" key="1">
    <source>
        <dbReference type="EMBL" id="KIY69574.1"/>
    </source>
</evidence>
<proteinExistence type="predicted"/>
<sequence length="165" mass="18674">MTAALERPMIPLAARLELHHHCRYSMLNWLPLPIMAYSAMTQVGRRVQTTGHVLTIRCLFRPPQQLLTRTYICGHHTRVHCFDDLHGDAVKEEIGNDARASKARLLYCISTRFFPVGDRASSGFSGSNATLANTPHAFATNHHHDQLYDLEMHASSSLRRYSHPS</sequence>
<name>A0A0D7BHJ9_9AGAR</name>
<evidence type="ECO:0000313" key="2">
    <source>
        <dbReference type="Proteomes" id="UP000054007"/>
    </source>
</evidence>
<protein>
    <submittedName>
        <fullName evidence="1">Uncharacterized protein</fullName>
    </submittedName>
</protein>
<organism evidence="1 2">
    <name type="scientific">Cylindrobasidium torrendii FP15055 ss-10</name>
    <dbReference type="NCBI Taxonomy" id="1314674"/>
    <lineage>
        <taxon>Eukaryota</taxon>
        <taxon>Fungi</taxon>
        <taxon>Dikarya</taxon>
        <taxon>Basidiomycota</taxon>
        <taxon>Agaricomycotina</taxon>
        <taxon>Agaricomycetes</taxon>
        <taxon>Agaricomycetidae</taxon>
        <taxon>Agaricales</taxon>
        <taxon>Marasmiineae</taxon>
        <taxon>Physalacriaceae</taxon>
        <taxon>Cylindrobasidium</taxon>
    </lineage>
</organism>